<evidence type="ECO:0000259" key="9">
    <source>
        <dbReference type="PROSITE" id="PS50835"/>
    </source>
</evidence>
<proteinExistence type="predicted"/>
<dbReference type="SMART" id="SM00406">
    <property type="entry name" value="IGv"/>
    <property type="match status" value="1"/>
</dbReference>
<evidence type="ECO:0000313" key="11">
    <source>
        <dbReference type="RefSeq" id="XP_031441002.1"/>
    </source>
</evidence>
<keyword evidence="2" id="KW-1003">Cell membrane</keyword>
<evidence type="ECO:0000256" key="4">
    <source>
        <dbReference type="ARBA" id="ARBA00022859"/>
    </source>
</evidence>
<dbReference type="RefSeq" id="XP_031441002.1">
    <property type="nucleotide sequence ID" value="XM_031585142.1"/>
</dbReference>
<keyword evidence="3" id="KW-0732">Signal</keyword>
<keyword evidence="8" id="KW-1133">Transmembrane helix</keyword>
<dbReference type="AlphaFoldDB" id="A0A6P8GZV5"/>
<dbReference type="InterPro" id="IPR007110">
    <property type="entry name" value="Ig-like_dom"/>
</dbReference>
<dbReference type="SMART" id="SM00409">
    <property type="entry name" value="IG"/>
    <property type="match status" value="1"/>
</dbReference>
<keyword evidence="6" id="KW-1015">Disulfide bond</keyword>
<dbReference type="GO" id="GO:0005886">
    <property type="term" value="C:plasma membrane"/>
    <property type="evidence" value="ECO:0007669"/>
    <property type="project" value="UniProtKB-SubCell"/>
</dbReference>
<keyword evidence="10" id="KW-1185">Reference proteome</keyword>
<dbReference type="PANTHER" id="PTHR19433">
    <property type="entry name" value="T-CELL RECEPTOR ALPHA CHAIN V REGION-RELATED"/>
    <property type="match status" value="1"/>
</dbReference>
<dbReference type="SUPFAM" id="SSF48726">
    <property type="entry name" value="Immunoglobulin"/>
    <property type="match status" value="1"/>
</dbReference>
<dbReference type="InterPro" id="IPR013783">
    <property type="entry name" value="Ig-like_fold"/>
</dbReference>
<evidence type="ECO:0000256" key="3">
    <source>
        <dbReference type="ARBA" id="ARBA00022729"/>
    </source>
</evidence>
<dbReference type="Proteomes" id="UP000515152">
    <property type="component" value="Chromosome 18"/>
</dbReference>
<dbReference type="InterPro" id="IPR003598">
    <property type="entry name" value="Ig_sub2"/>
</dbReference>
<dbReference type="Gene3D" id="2.60.40.10">
    <property type="entry name" value="Immunoglobulins"/>
    <property type="match status" value="1"/>
</dbReference>
<dbReference type="Pfam" id="PF07686">
    <property type="entry name" value="V-set"/>
    <property type="match status" value="1"/>
</dbReference>
<dbReference type="GeneID" id="116224665"/>
<dbReference type="PROSITE" id="PS50835">
    <property type="entry name" value="IG_LIKE"/>
    <property type="match status" value="1"/>
</dbReference>
<dbReference type="PANTHER" id="PTHR19433:SF111">
    <property type="entry name" value="T CELL RECEPTOR ALPHA VARIABLE 4"/>
    <property type="match status" value="1"/>
</dbReference>
<sequence length="252" mass="27875">MAKDSSSGLILYMMGVLVAVFSMSMSTSVVVREGQSVQLNCSHSSVEETGFTTITWLRQTNQSAPVSILSIHCRTVTVNRQRNETYRLQHLNGFNSKHMNGTMNNTTSTLEIRDVNVSDSGLYYCRTQPKEHMIYHNATYLTITASVDEVEPEPSETVEDGQFCSGVCVAVVLVLGVLSAVLNLVLFIVILTKRRAALRQNTDPGNLTASPPEQVQDSKSLTYSALSFNAKKKKRRSNFQTDNPPVIYAATR</sequence>
<dbReference type="InterPro" id="IPR052051">
    <property type="entry name" value="TCR_complex_component"/>
</dbReference>
<dbReference type="InterPro" id="IPR003599">
    <property type="entry name" value="Ig_sub"/>
</dbReference>
<reference evidence="11" key="1">
    <citation type="submission" date="2025-08" db="UniProtKB">
        <authorList>
            <consortium name="RefSeq"/>
        </authorList>
    </citation>
    <scope>IDENTIFICATION</scope>
</reference>
<dbReference type="SMART" id="SM00408">
    <property type="entry name" value="IGc2"/>
    <property type="match status" value="1"/>
</dbReference>
<keyword evidence="5 8" id="KW-0472">Membrane</keyword>
<comment type="subcellular location">
    <subcellularLocation>
        <location evidence="1">Cell membrane</location>
    </subcellularLocation>
</comment>
<evidence type="ECO:0000256" key="5">
    <source>
        <dbReference type="ARBA" id="ARBA00023136"/>
    </source>
</evidence>
<evidence type="ECO:0000256" key="8">
    <source>
        <dbReference type="SAM" id="Phobius"/>
    </source>
</evidence>
<name>A0A6P8GZV5_CLUHA</name>
<evidence type="ECO:0000256" key="7">
    <source>
        <dbReference type="ARBA" id="ARBA00023180"/>
    </source>
</evidence>
<gene>
    <name evidence="11" type="primary">LOC116224665</name>
</gene>
<dbReference type="KEGG" id="char:116224665"/>
<feature type="transmembrane region" description="Helical" evidence="8">
    <location>
        <begin position="169"/>
        <end position="191"/>
    </location>
</feature>
<keyword evidence="4" id="KW-0391">Immunity</keyword>
<feature type="domain" description="Ig-like" evidence="9">
    <location>
        <begin position="19"/>
        <end position="148"/>
    </location>
</feature>
<evidence type="ECO:0000256" key="1">
    <source>
        <dbReference type="ARBA" id="ARBA00004236"/>
    </source>
</evidence>
<dbReference type="InterPro" id="IPR036179">
    <property type="entry name" value="Ig-like_dom_sf"/>
</dbReference>
<keyword evidence="7" id="KW-0325">Glycoprotein</keyword>
<protein>
    <submittedName>
        <fullName evidence="11">Uncharacterized protein LOC116224665 isoform X1</fullName>
    </submittedName>
</protein>
<feature type="transmembrane region" description="Helical" evidence="8">
    <location>
        <begin position="9"/>
        <end position="31"/>
    </location>
</feature>
<evidence type="ECO:0000256" key="2">
    <source>
        <dbReference type="ARBA" id="ARBA00022475"/>
    </source>
</evidence>
<accession>A0A6P8GZV5</accession>
<evidence type="ECO:0000313" key="10">
    <source>
        <dbReference type="Proteomes" id="UP000515152"/>
    </source>
</evidence>
<dbReference type="InterPro" id="IPR013106">
    <property type="entry name" value="Ig_V-set"/>
</dbReference>
<organism evidence="10 11">
    <name type="scientific">Clupea harengus</name>
    <name type="common">Atlantic herring</name>
    <dbReference type="NCBI Taxonomy" id="7950"/>
    <lineage>
        <taxon>Eukaryota</taxon>
        <taxon>Metazoa</taxon>
        <taxon>Chordata</taxon>
        <taxon>Craniata</taxon>
        <taxon>Vertebrata</taxon>
        <taxon>Euteleostomi</taxon>
        <taxon>Actinopterygii</taxon>
        <taxon>Neopterygii</taxon>
        <taxon>Teleostei</taxon>
        <taxon>Clupei</taxon>
        <taxon>Clupeiformes</taxon>
        <taxon>Clupeoidei</taxon>
        <taxon>Clupeidae</taxon>
        <taxon>Clupea</taxon>
    </lineage>
</organism>
<dbReference type="GO" id="GO:0009617">
    <property type="term" value="P:response to bacterium"/>
    <property type="evidence" value="ECO:0007669"/>
    <property type="project" value="TreeGrafter"/>
</dbReference>
<dbReference type="GO" id="GO:0002376">
    <property type="term" value="P:immune system process"/>
    <property type="evidence" value="ECO:0007669"/>
    <property type="project" value="UniProtKB-KW"/>
</dbReference>
<keyword evidence="8" id="KW-0812">Transmembrane</keyword>
<evidence type="ECO:0000256" key="6">
    <source>
        <dbReference type="ARBA" id="ARBA00023157"/>
    </source>
</evidence>
<dbReference type="OrthoDB" id="9932608at2759"/>